<dbReference type="PANTHER" id="PTHR22840:SF12">
    <property type="entry name" value="WD REPEAT-CONTAINING PROTEIN 36"/>
    <property type="match status" value="1"/>
</dbReference>
<dbReference type="AlphaFoldDB" id="A0A3P7KP79"/>
<gene>
    <name evidence="2" type="ORF">SVUK_LOCUS7403</name>
</gene>
<dbReference type="Pfam" id="PF04192">
    <property type="entry name" value="Utp21"/>
    <property type="match status" value="1"/>
</dbReference>
<proteinExistence type="predicted"/>
<dbReference type="GO" id="GO:0006364">
    <property type="term" value="P:rRNA processing"/>
    <property type="evidence" value="ECO:0007669"/>
    <property type="project" value="InterPro"/>
</dbReference>
<dbReference type="EMBL" id="UYYB01025224">
    <property type="protein sequence ID" value="VDM72405.1"/>
    <property type="molecule type" value="Genomic_DNA"/>
</dbReference>
<evidence type="ECO:0000313" key="3">
    <source>
        <dbReference type="Proteomes" id="UP000270094"/>
    </source>
</evidence>
<evidence type="ECO:0000313" key="2">
    <source>
        <dbReference type="EMBL" id="VDM72405.1"/>
    </source>
</evidence>
<reference evidence="2 3" key="1">
    <citation type="submission" date="2018-11" db="EMBL/GenBank/DDBJ databases">
        <authorList>
            <consortium name="Pathogen Informatics"/>
        </authorList>
    </citation>
    <scope>NUCLEOTIDE SEQUENCE [LARGE SCALE GENOMIC DNA]</scope>
</reference>
<dbReference type="Proteomes" id="UP000270094">
    <property type="component" value="Unassembled WGS sequence"/>
</dbReference>
<dbReference type="OrthoDB" id="5827188at2759"/>
<accession>A0A3P7KP79</accession>
<dbReference type="GO" id="GO:0032040">
    <property type="term" value="C:small-subunit processome"/>
    <property type="evidence" value="ECO:0007669"/>
    <property type="project" value="InterPro"/>
</dbReference>
<dbReference type="GO" id="GO:0034388">
    <property type="term" value="C:Pwp2p-containing subcomplex of 90S preribosome"/>
    <property type="evidence" value="ECO:0007669"/>
    <property type="project" value="TreeGrafter"/>
</dbReference>
<feature type="domain" description="WDR36/Utp21 C-terminal" evidence="1">
    <location>
        <begin position="1"/>
        <end position="95"/>
    </location>
</feature>
<dbReference type="InterPro" id="IPR007319">
    <property type="entry name" value="WDR36/Utp21_C"/>
</dbReference>
<dbReference type="PANTHER" id="PTHR22840">
    <property type="entry name" value="WD REPEAT-CONTAINING PROTEIN 36"/>
    <property type="match status" value="1"/>
</dbReference>
<sequence length="101" mass="11516">MSVSAIDFQLRALPADVLPRFFKMLTEVLKTKKNFDLVQAYLAAAIKIHRATLWLGEENGEDELAKVLEELSTEEECIWSDYDQVMVENASVTLWVKNALL</sequence>
<organism evidence="2 3">
    <name type="scientific">Strongylus vulgaris</name>
    <name type="common">Blood worm</name>
    <dbReference type="NCBI Taxonomy" id="40348"/>
    <lineage>
        <taxon>Eukaryota</taxon>
        <taxon>Metazoa</taxon>
        <taxon>Ecdysozoa</taxon>
        <taxon>Nematoda</taxon>
        <taxon>Chromadorea</taxon>
        <taxon>Rhabditida</taxon>
        <taxon>Rhabditina</taxon>
        <taxon>Rhabditomorpha</taxon>
        <taxon>Strongyloidea</taxon>
        <taxon>Strongylidae</taxon>
        <taxon>Strongylus</taxon>
    </lineage>
</organism>
<protein>
    <recommendedName>
        <fullName evidence="1">WDR36/Utp21 C-terminal domain-containing protein</fullName>
    </recommendedName>
</protein>
<evidence type="ECO:0000259" key="1">
    <source>
        <dbReference type="Pfam" id="PF04192"/>
    </source>
</evidence>
<keyword evidence="3" id="KW-1185">Reference proteome</keyword>
<name>A0A3P7KP79_STRVU</name>